<reference evidence="1 2" key="1">
    <citation type="submission" date="2022-10" db="EMBL/GenBank/DDBJ databases">
        <title>Sphingomonas sp.</title>
        <authorList>
            <person name="Jin C."/>
        </authorList>
    </citation>
    <scope>NUCLEOTIDE SEQUENCE [LARGE SCALE GENOMIC DNA]</scope>
    <source>
        <strain evidence="1 2">BN140010</strain>
    </source>
</reference>
<evidence type="ECO:0000313" key="2">
    <source>
        <dbReference type="Proteomes" id="UP001526246"/>
    </source>
</evidence>
<dbReference type="EMBL" id="JAPDOB010000002">
    <property type="protein sequence ID" value="MCW3798015.1"/>
    <property type="molecule type" value="Genomic_DNA"/>
</dbReference>
<protein>
    <submittedName>
        <fullName evidence="1">HNH endonuclease</fullName>
    </submittedName>
</protein>
<evidence type="ECO:0000313" key="1">
    <source>
        <dbReference type="EMBL" id="MCW3798015.1"/>
    </source>
</evidence>
<dbReference type="Proteomes" id="UP001526246">
    <property type="component" value="Unassembled WGS sequence"/>
</dbReference>
<keyword evidence="1" id="KW-0255">Endonuclease</keyword>
<dbReference type="GO" id="GO:0004519">
    <property type="term" value="F:endonuclease activity"/>
    <property type="evidence" value="ECO:0007669"/>
    <property type="project" value="UniProtKB-KW"/>
</dbReference>
<comment type="caution">
    <text evidence="1">The sequence shown here is derived from an EMBL/GenBank/DDBJ whole genome shotgun (WGS) entry which is preliminary data.</text>
</comment>
<organism evidence="1 2">
    <name type="scientific">Sphingomonas arvum</name>
    <dbReference type="NCBI Taxonomy" id="2992113"/>
    <lineage>
        <taxon>Bacteria</taxon>
        <taxon>Pseudomonadati</taxon>
        <taxon>Pseudomonadota</taxon>
        <taxon>Alphaproteobacteria</taxon>
        <taxon>Sphingomonadales</taxon>
        <taxon>Sphingomonadaceae</taxon>
        <taxon>Sphingomonas</taxon>
    </lineage>
</organism>
<keyword evidence="1" id="KW-0378">Hydrolase</keyword>
<keyword evidence="2" id="KW-1185">Reference proteome</keyword>
<gene>
    <name evidence="1" type="ORF">OMW55_09390</name>
</gene>
<dbReference type="RefSeq" id="WP_264882653.1">
    <property type="nucleotide sequence ID" value="NZ_JAPDOB010000002.1"/>
</dbReference>
<proteinExistence type="predicted"/>
<accession>A0ABT3JG07</accession>
<name>A0ABT3JG07_9SPHN</name>
<sequence>MPPIAADPPSCWLCRRPLGRRVEYHHPVPKSRGGRETRPVHPICHRTVHATFTNKQLAALGDDTTALGAHPDFGRFLAWIASKHPDFHAPTRRHRD</sequence>
<keyword evidence="1" id="KW-0540">Nuclease</keyword>